<dbReference type="Gene3D" id="1.20.1300.10">
    <property type="entry name" value="Fumarate reductase/succinate dehydrogenase, transmembrane subunit"/>
    <property type="match status" value="1"/>
</dbReference>
<comment type="caution">
    <text evidence="6">The sequence shown here is derived from an EMBL/GenBank/DDBJ whole genome shotgun (WGS) entry which is preliminary data.</text>
</comment>
<keyword evidence="3 5" id="KW-1133">Transmembrane helix</keyword>
<dbReference type="Pfam" id="PF02313">
    <property type="entry name" value="Fumarate_red_D"/>
    <property type="match status" value="1"/>
</dbReference>
<dbReference type="SUPFAM" id="SSF81343">
    <property type="entry name" value="Fumarate reductase respiratory complex transmembrane subunits"/>
    <property type="match status" value="1"/>
</dbReference>
<name>A0A4R4YSD2_9PSEU</name>
<feature type="transmembrane region" description="Helical" evidence="5">
    <location>
        <begin position="96"/>
        <end position="116"/>
    </location>
</feature>
<gene>
    <name evidence="6" type="ORF">E1288_22745</name>
</gene>
<evidence type="ECO:0000256" key="1">
    <source>
        <dbReference type="ARBA" id="ARBA00022475"/>
    </source>
</evidence>
<dbReference type="OrthoDB" id="9804636at2"/>
<feature type="transmembrane region" description="Helical" evidence="5">
    <location>
        <begin position="58"/>
        <end position="76"/>
    </location>
</feature>
<dbReference type="Proteomes" id="UP000294947">
    <property type="component" value="Unassembled WGS sequence"/>
</dbReference>
<dbReference type="NCBIfam" id="NF003977">
    <property type="entry name" value="PRK05470.1-1"/>
    <property type="match status" value="1"/>
</dbReference>
<keyword evidence="1" id="KW-1003">Cell membrane</keyword>
<dbReference type="RefSeq" id="WP_132488252.1">
    <property type="nucleotide sequence ID" value="NZ_SMKW01000031.1"/>
</dbReference>
<evidence type="ECO:0000313" key="7">
    <source>
        <dbReference type="Proteomes" id="UP000294947"/>
    </source>
</evidence>
<protein>
    <submittedName>
        <fullName evidence="6">Fumarate reductase subunit D</fullName>
    </submittedName>
</protein>
<accession>A0A4R4YSD2</accession>
<evidence type="ECO:0000256" key="4">
    <source>
        <dbReference type="ARBA" id="ARBA00023136"/>
    </source>
</evidence>
<dbReference type="GO" id="GO:0006106">
    <property type="term" value="P:fumarate metabolic process"/>
    <property type="evidence" value="ECO:0007669"/>
    <property type="project" value="InterPro"/>
</dbReference>
<dbReference type="AlphaFoldDB" id="A0A4R4YSD2"/>
<keyword evidence="4 5" id="KW-0472">Membrane</keyword>
<organism evidence="6 7">
    <name type="scientific">Saccharopolyspora elongata</name>
    <dbReference type="NCBI Taxonomy" id="2530387"/>
    <lineage>
        <taxon>Bacteria</taxon>
        <taxon>Bacillati</taxon>
        <taxon>Actinomycetota</taxon>
        <taxon>Actinomycetes</taxon>
        <taxon>Pseudonocardiales</taxon>
        <taxon>Pseudonocardiaceae</taxon>
        <taxon>Saccharopolyspora</taxon>
    </lineage>
</organism>
<dbReference type="GO" id="GO:0016020">
    <property type="term" value="C:membrane"/>
    <property type="evidence" value="ECO:0007669"/>
    <property type="project" value="InterPro"/>
</dbReference>
<evidence type="ECO:0000256" key="5">
    <source>
        <dbReference type="SAM" id="Phobius"/>
    </source>
</evidence>
<dbReference type="EMBL" id="SMKW01000031">
    <property type="protein sequence ID" value="TDD48123.1"/>
    <property type="molecule type" value="Genomic_DNA"/>
</dbReference>
<proteinExistence type="predicted"/>
<feature type="transmembrane region" description="Helical" evidence="5">
    <location>
        <begin position="12"/>
        <end position="38"/>
    </location>
</feature>
<dbReference type="InterPro" id="IPR034804">
    <property type="entry name" value="SQR/QFR_C/D"/>
</dbReference>
<keyword evidence="2 5" id="KW-0812">Transmembrane</keyword>
<evidence type="ECO:0000256" key="2">
    <source>
        <dbReference type="ARBA" id="ARBA00022692"/>
    </source>
</evidence>
<keyword evidence="7" id="KW-1185">Reference proteome</keyword>
<reference evidence="6 7" key="1">
    <citation type="submission" date="2019-03" db="EMBL/GenBank/DDBJ databases">
        <title>Draft genome sequences of novel Actinobacteria.</title>
        <authorList>
            <person name="Sahin N."/>
            <person name="Ay H."/>
            <person name="Saygin H."/>
        </authorList>
    </citation>
    <scope>NUCLEOTIDE SEQUENCE [LARGE SCALE GENOMIC DNA]</scope>
    <source>
        <strain evidence="6 7">7K502</strain>
    </source>
</reference>
<evidence type="ECO:0000256" key="3">
    <source>
        <dbReference type="ARBA" id="ARBA00022989"/>
    </source>
</evidence>
<sequence>MADRRRSPEPLAWLLFSVGGTVAALLVPVLLVLFGIAFPTGLLPTPNHAHVLAVLRHPATKVVLLGLCVTLLFHWAHRFRYTLYDGLQLKEFGAPIIAFCYGAAVLGSAAAAYLLLRSY</sequence>
<evidence type="ECO:0000313" key="6">
    <source>
        <dbReference type="EMBL" id="TDD48123.1"/>
    </source>
</evidence>
<dbReference type="InterPro" id="IPR003418">
    <property type="entry name" value="Fumarate_red_D"/>
</dbReference>